<proteinExistence type="predicted"/>
<reference evidence="3" key="1">
    <citation type="submission" date="2024-05" db="EMBL/GenBank/DDBJ databases">
        <title>Genome Sequences of Four Agar- Degrading Marine Bacteria.</title>
        <authorList>
            <person name="Phillips E.K."/>
            <person name="Shaffer J.C."/>
            <person name="Henson M.W."/>
            <person name="Temperton B."/>
            <person name="Thrash C.J."/>
            <person name="Martin M.O."/>
        </authorList>
    </citation>
    <scope>NUCLEOTIDE SEQUENCE</scope>
    <source>
        <strain evidence="3">EKP203</strain>
    </source>
</reference>
<keyword evidence="2" id="KW-0812">Transmembrane</keyword>
<dbReference type="RefSeq" id="WP_289961230.1">
    <property type="nucleotide sequence ID" value="NZ_JAUEOZ010000001.1"/>
</dbReference>
<evidence type="ECO:0000313" key="3">
    <source>
        <dbReference type="EMBL" id="MDN2481110.1"/>
    </source>
</evidence>
<evidence type="ECO:0000313" key="4">
    <source>
        <dbReference type="Proteomes" id="UP001169719"/>
    </source>
</evidence>
<feature type="compositionally biased region" description="Low complexity" evidence="1">
    <location>
        <begin position="1"/>
        <end position="10"/>
    </location>
</feature>
<sequence>MGGKSSSSSSNQTTNVSGQTAISGDNLGTNLSGVNNSEVNITATDHGAVKGALDLGGEIIQAGENMFSDGVEMVQNSHEINSALVRDTHQANTDFLSDTHEINTMFAAHALDEYSSTNSENLSMIAGLAGNQAAQNSANLSSMMELAKFKQDGGKGESDTKQITLIVVVSLVLGVVAYGAVTKK</sequence>
<gene>
    <name evidence="3" type="ORF">QWJ08_06845</name>
</gene>
<keyword evidence="2" id="KW-0472">Membrane</keyword>
<protein>
    <submittedName>
        <fullName evidence="3">Chemotaxis protein</fullName>
    </submittedName>
</protein>
<feature type="region of interest" description="Disordered" evidence="1">
    <location>
        <begin position="1"/>
        <end position="26"/>
    </location>
</feature>
<name>A0ABT7XZB3_9VIBR</name>
<accession>A0ABT7XZB3</accession>
<dbReference type="EMBL" id="JAUEOZ010000001">
    <property type="protein sequence ID" value="MDN2481110.1"/>
    <property type="molecule type" value="Genomic_DNA"/>
</dbReference>
<comment type="caution">
    <text evidence="3">The sequence shown here is derived from an EMBL/GenBank/DDBJ whole genome shotgun (WGS) entry which is preliminary data.</text>
</comment>
<keyword evidence="4" id="KW-1185">Reference proteome</keyword>
<evidence type="ECO:0000256" key="1">
    <source>
        <dbReference type="SAM" id="MobiDB-lite"/>
    </source>
</evidence>
<feature type="compositionally biased region" description="Polar residues" evidence="1">
    <location>
        <begin position="11"/>
        <end position="26"/>
    </location>
</feature>
<keyword evidence="2" id="KW-1133">Transmembrane helix</keyword>
<organism evidence="3 4">
    <name type="scientific">Vibrio agarivorans</name>
    <dbReference type="NCBI Taxonomy" id="153622"/>
    <lineage>
        <taxon>Bacteria</taxon>
        <taxon>Pseudomonadati</taxon>
        <taxon>Pseudomonadota</taxon>
        <taxon>Gammaproteobacteria</taxon>
        <taxon>Vibrionales</taxon>
        <taxon>Vibrionaceae</taxon>
        <taxon>Vibrio</taxon>
    </lineage>
</organism>
<dbReference type="Proteomes" id="UP001169719">
    <property type="component" value="Unassembled WGS sequence"/>
</dbReference>
<evidence type="ECO:0000256" key="2">
    <source>
        <dbReference type="SAM" id="Phobius"/>
    </source>
</evidence>
<feature type="transmembrane region" description="Helical" evidence="2">
    <location>
        <begin position="163"/>
        <end position="181"/>
    </location>
</feature>